<evidence type="ECO:0000256" key="1">
    <source>
        <dbReference type="SAM" id="Phobius"/>
    </source>
</evidence>
<keyword evidence="1" id="KW-0472">Membrane</keyword>
<dbReference type="Proteomes" id="UP001163850">
    <property type="component" value="Unassembled WGS sequence"/>
</dbReference>
<comment type="caution">
    <text evidence="2">The sequence shown here is derived from an EMBL/GenBank/DDBJ whole genome shotgun (WGS) entry which is preliminary data.</text>
</comment>
<proteinExistence type="predicted"/>
<feature type="transmembrane region" description="Helical" evidence="1">
    <location>
        <begin position="104"/>
        <end position="123"/>
    </location>
</feature>
<keyword evidence="1" id="KW-0812">Transmembrane</keyword>
<keyword evidence="1" id="KW-1133">Transmembrane helix</keyword>
<dbReference type="AlphaFoldDB" id="A0AA38UP35"/>
<gene>
    <name evidence="2" type="ORF">F5890DRAFT_1536787</name>
</gene>
<organism evidence="2 3">
    <name type="scientific">Lentinula detonsa</name>
    <dbReference type="NCBI Taxonomy" id="2804962"/>
    <lineage>
        <taxon>Eukaryota</taxon>
        <taxon>Fungi</taxon>
        <taxon>Dikarya</taxon>
        <taxon>Basidiomycota</taxon>
        <taxon>Agaricomycotina</taxon>
        <taxon>Agaricomycetes</taxon>
        <taxon>Agaricomycetidae</taxon>
        <taxon>Agaricales</taxon>
        <taxon>Marasmiineae</taxon>
        <taxon>Omphalotaceae</taxon>
        <taxon>Lentinula</taxon>
    </lineage>
</organism>
<protein>
    <submittedName>
        <fullName evidence="2">Uncharacterized protein</fullName>
    </submittedName>
</protein>
<feature type="transmembrane region" description="Helical" evidence="1">
    <location>
        <begin position="6"/>
        <end position="30"/>
    </location>
</feature>
<sequence length="134" mass="15126">MHFNLAYLITVLFAISVYTAPVTVSLLRVIDTRDCANLKLSRFPAAVLTVRAWTANGPSGKISPFPGIISKASYSVSKQIQIKRPKPLRDFCGLSVLLRRLRRVLFLFSSTHAHILLLSYQLVICFRASRRCFE</sequence>
<accession>A0AA38UP35</accession>
<evidence type="ECO:0000313" key="2">
    <source>
        <dbReference type="EMBL" id="KAJ3981235.1"/>
    </source>
</evidence>
<reference evidence="2" key="1">
    <citation type="submission" date="2022-08" db="EMBL/GenBank/DDBJ databases">
        <authorList>
            <consortium name="DOE Joint Genome Institute"/>
            <person name="Min B."/>
            <person name="Riley R."/>
            <person name="Sierra-Patev S."/>
            <person name="Naranjo-Ortiz M."/>
            <person name="Looney B."/>
            <person name="Konkel Z."/>
            <person name="Slot J.C."/>
            <person name="Sakamoto Y."/>
            <person name="Steenwyk J.L."/>
            <person name="Rokas A."/>
            <person name="Carro J."/>
            <person name="Camarero S."/>
            <person name="Ferreira P."/>
            <person name="Molpeceres G."/>
            <person name="Ruiz-Duenas F.J."/>
            <person name="Serrano A."/>
            <person name="Henrissat B."/>
            <person name="Drula E."/>
            <person name="Hughes K.W."/>
            <person name="Mata J.L."/>
            <person name="Ishikawa N.K."/>
            <person name="Vargas-Isla R."/>
            <person name="Ushijima S."/>
            <person name="Smith C.A."/>
            <person name="Ahrendt S."/>
            <person name="Andreopoulos W."/>
            <person name="He G."/>
            <person name="Labutti K."/>
            <person name="Lipzen A."/>
            <person name="Ng V."/>
            <person name="Sandor L."/>
            <person name="Barry K."/>
            <person name="Martinez A.T."/>
            <person name="Xiao Y."/>
            <person name="Gibbons J.G."/>
            <person name="Terashima K."/>
            <person name="Hibbett D.S."/>
            <person name="Grigoriev I.V."/>
        </authorList>
    </citation>
    <scope>NUCLEOTIDE SEQUENCE</scope>
    <source>
        <strain evidence="2">TFB7829</strain>
    </source>
</reference>
<evidence type="ECO:0000313" key="3">
    <source>
        <dbReference type="Proteomes" id="UP001163850"/>
    </source>
</evidence>
<name>A0AA38UP35_9AGAR</name>
<dbReference type="EMBL" id="MU802125">
    <property type="protein sequence ID" value="KAJ3981235.1"/>
    <property type="molecule type" value="Genomic_DNA"/>
</dbReference>